<proteinExistence type="inferred from homology"/>
<accession>A0A8J8NMI2</accession>
<dbReference type="GO" id="GO:0005634">
    <property type="term" value="C:nucleus"/>
    <property type="evidence" value="ECO:0007669"/>
    <property type="project" value="UniProtKB-SubCell"/>
</dbReference>
<evidence type="ECO:0000259" key="9">
    <source>
        <dbReference type="Pfam" id="PF01172"/>
    </source>
</evidence>
<dbReference type="PANTHER" id="PTHR10927">
    <property type="entry name" value="RIBOSOME MATURATION PROTEIN SBDS"/>
    <property type="match status" value="1"/>
</dbReference>
<dbReference type="PANTHER" id="PTHR10927:SF1">
    <property type="entry name" value="RIBOSOME MATURATION PROTEIN SBDS"/>
    <property type="match status" value="1"/>
</dbReference>
<keyword evidence="5" id="KW-0690">Ribosome biogenesis</keyword>
<comment type="caution">
    <text evidence="11">The sequence shown here is derived from an EMBL/GenBank/DDBJ whole genome shotgun (WGS) entry which is preliminary data.</text>
</comment>
<dbReference type="SUPFAM" id="SSF109728">
    <property type="entry name" value="Hypothetical protein AF0491, middle domain"/>
    <property type="match status" value="1"/>
</dbReference>
<feature type="compositionally biased region" description="Basic residues" evidence="8">
    <location>
        <begin position="347"/>
        <end position="357"/>
    </location>
</feature>
<dbReference type="AlphaFoldDB" id="A0A8J8NMI2"/>
<dbReference type="InterPro" id="IPR039100">
    <property type="entry name" value="Sdo1/SBDS-like"/>
</dbReference>
<evidence type="ECO:0008006" key="13">
    <source>
        <dbReference type="Google" id="ProtNLM"/>
    </source>
</evidence>
<keyword evidence="6" id="KW-0539">Nucleus</keyword>
<dbReference type="Gene3D" id="3.30.1250.10">
    <property type="entry name" value="Ribosome maturation protein SBDS, N-terminal domain"/>
    <property type="match status" value="1"/>
</dbReference>
<evidence type="ECO:0000259" key="10">
    <source>
        <dbReference type="Pfam" id="PF09377"/>
    </source>
</evidence>
<dbReference type="SUPFAM" id="SSF89895">
    <property type="entry name" value="FYSH domain"/>
    <property type="match status" value="1"/>
</dbReference>
<dbReference type="InterPro" id="IPR019783">
    <property type="entry name" value="SDO1/SBDS_N"/>
</dbReference>
<reference evidence="11" key="1">
    <citation type="submission" date="2019-06" db="EMBL/GenBank/DDBJ databases">
        <authorList>
            <person name="Zheng W."/>
        </authorList>
    </citation>
    <scope>NUCLEOTIDE SEQUENCE</scope>
    <source>
        <strain evidence="11">QDHG01</strain>
    </source>
</reference>
<dbReference type="EMBL" id="RRYP01012236">
    <property type="protein sequence ID" value="TNV77250.1"/>
    <property type="molecule type" value="Genomic_DNA"/>
</dbReference>
<comment type="subunit">
    <text evidence="7">Associates with the 60S ribosomal subunit.</text>
</comment>
<evidence type="ECO:0000256" key="4">
    <source>
        <dbReference type="ARBA" id="ARBA00022490"/>
    </source>
</evidence>
<evidence type="ECO:0000313" key="12">
    <source>
        <dbReference type="Proteomes" id="UP000785679"/>
    </source>
</evidence>
<keyword evidence="4" id="KW-0963">Cytoplasm</keyword>
<gene>
    <name evidence="11" type="ORF">FGO68_gene9400</name>
</gene>
<organism evidence="11 12">
    <name type="scientific">Halteria grandinella</name>
    <dbReference type="NCBI Taxonomy" id="5974"/>
    <lineage>
        <taxon>Eukaryota</taxon>
        <taxon>Sar</taxon>
        <taxon>Alveolata</taxon>
        <taxon>Ciliophora</taxon>
        <taxon>Intramacronucleata</taxon>
        <taxon>Spirotrichea</taxon>
        <taxon>Stichotrichia</taxon>
        <taxon>Sporadotrichida</taxon>
        <taxon>Halteriidae</taxon>
        <taxon>Halteria</taxon>
    </lineage>
</organism>
<keyword evidence="12" id="KW-1185">Reference proteome</keyword>
<evidence type="ECO:0000256" key="6">
    <source>
        <dbReference type="ARBA" id="ARBA00023242"/>
    </source>
</evidence>
<dbReference type="NCBIfam" id="TIGR00291">
    <property type="entry name" value="RNA_SBDS"/>
    <property type="match status" value="1"/>
</dbReference>
<dbReference type="Proteomes" id="UP000785679">
    <property type="component" value="Unassembled WGS sequence"/>
</dbReference>
<evidence type="ECO:0000256" key="2">
    <source>
        <dbReference type="ARBA" id="ARBA00004496"/>
    </source>
</evidence>
<dbReference type="GO" id="GO:0005737">
    <property type="term" value="C:cytoplasm"/>
    <property type="evidence" value="ECO:0007669"/>
    <property type="project" value="UniProtKB-SubCell"/>
</dbReference>
<evidence type="ECO:0000256" key="8">
    <source>
        <dbReference type="SAM" id="MobiDB-lite"/>
    </source>
</evidence>
<name>A0A8J8NMI2_HALGN</name>
<evidence type="ECO:0000256" key="1">
    <source>
        <dbReference type="ARBA" id="ARBA00004123"/>
    </source>
</evidence>
<comment type="subcellular location">
    <subcellularLocation>
        <location evidence="2">Cytoplasm</location>
    </subcellularLocation>
    <subcellularLocation>
        <location evidence="1">Nucleus</location>
    </subcellularLocation>
</comment>
<evidence type="ECO:0000256" key="5">
    <source>
        <dbReference type="ARBA" id="ARBA00022517"/>
    </source>
</evidence>
<dbReference type="InterPro" id="IPR037188">
    <property type="entry name" value="Sdo1/SBDS_central_sf"/>
</dbReference>
<evidence type="ECO:0000256" key="7">
    <source>
        <dbReference type="ARBA" id="ARBA00049708"/>
    </source>
</evidence>
<dbReference type="InterPro" id="IPR018978">
    <property type="entry name" value="SDO1/SBDS_central"/>
</dbReference>
<feature type="domain" description="Ribosome maturation protein SDO1/SBDS N-terminal" evidence="9">
    <location>
        <begin position="32"/>
        <end position="118"/>
    </location>
</feature>
<dbReference type="InterPro" id="IPR002140">
    <property type="entry name" value="Sdo1/SBDS"/>
</dbReference>
<dbReference type="InterPro" id="IPR036786">
    <property type="entry name" value="Ribosome_mat_SBDS_N_sf"/>
</dbReference>
<sequence length="357" mass="40806">MMLNYQLINFKQILLEMSQAMKNPVNQVRMTNVAYIKLKKGGKRFELACYKNKILDWRNKRETNIDEVLQIDQIFTNASKGDVAKKTDLLVFGEDLTKEQIILEILNKGEVQVSELERGDHLDSLKKDIANIIVSKCINTKDGKQFPVSIILKAMSEVNCKINPTQNSKKQALDFIKDLQKVIPIERAKMKLKIAYENDEQRAKLVEILNQDHKDGEDFTIERMTEKFMELMIQPHLYRDINTIHKKDKEFFANVSIEIQDSQVGGTDEHDDDEDKPSQQPLGGAGAMKASLTPAQKDAHDSKEEKKQDKKKKGKKGGAGADEEDQRTQQLKLGSDDEDDDWQNESKKKKGKKRGGK</sequence>
<dbReference type="GO" id="GO:0042256">
    <property type="term" value="P:cytosolic ribosome assembly"/>
    <property type="evidence" value="ECO:0007669"/>
    <property type="project" value="InterPro"/>
</dbReference>
<dbReference type="PROSITE" id="PS01267">
    <property type="entry name" value="UPF0023"/>
    <property type="match status" value="1"/>
</dbReference>
<feature type="domain" description="Ribosome maturation protein SDO1/SBDS central" evidence="10">
    <location>
        <begin position="127"/>
        <end position="188"/>
    </location>
</feature>
<dbReference type="InterPro" id="IPR018023">
    <property type="entry name" value="Ribosome_mat_SBDS_CS"/>
</dbReference>
<feature type="compositionally biased region" description="Basic and acidic residues" evidence="8">
    <location>
        <begin position="297"/>
        <end position="308"/>
    </location>
</feature>
<dbReference type="Pfam" id="PF09377">
    <property type="entry name" value="SBDS_domain_II"/>
    <property type="match status" value="1"/>
</dbReference>
<dbReference type="OrthoDB" id="10253092at2759"/>
<evidence type="ECO:0000313" key="11">
    <source>
        <dbReference type="EMBL" id="TNV77250.1"/>
    </source>
</evidence>
<evidence type="ECO:0000256" key="3">
    <source>
        <dbReference type="ARBA" id="ARBA00007433"/>
    </source>
</evidence>
<feature type="region of interest" description="Disordered" evidence="8">
    <location>
        <begin position="262"/>
        <end position="357"/>
    </location>
</feature>
<protein>
    <recommendedName>
        <fullName evidence="13">Ribosome maturation protein SBDS</fullName>
    </recommendedName>
</protein>
<dbReference type="Pfam" id="PF01172">
    <property type="entry name" value="SBDS_N"/>
    <property type="match status" value="1"/>
</dbReference>
<comment type="similarity">
    <text evidence="3">Belongs to the SDO1/SBDS family.</text>
</comment>
<dbReference type="Gene3D" id="1.10.10.900">
    <property type="entry name" value="SBDS protein C-terminal domain, subdomain 1"/>
    <property type="match status" value="1"/>
</dbReference>